<keyword evidence="10 14" id="KW-0472">Membrane</keyword>
<organism evidence="15 16">
    <name type="scientific">Pelagicoccus enzymogenes</name>
    <dbReference type="NCBI Taxonomy" id="2773457"/>
    <lineage>
        <taxon>Bacteria</taxon>
        <taxon>Pseudomonadati</taxon>
        <taxon>Verrucomicrobiota</taxon>
        <taxon>Opitutia</taxon>
        <taxon>Puniceicoccales</taxon>
        <taxon>Pelagicoccaceae</taxon>
        <taxon>Pelagicoccus</taxon>
    </lineage>
</organism>
<feature type="transmembrane region" description="Helical" evidence="14">
    <location>
        <begin position="479"/>
        <end position="498"/>
    </location>
</feature>
<comment type="catalytic activity">
    <reaction evidence="12">
        <text>L-proline(in) + Na(+)(in) = L-proline(out) + Na(+)(out)</text>
        <dbReference type="Rhea" id="RHEA:28967"/>
        <dbReference type="ChEBI" id="CHEBI:29101"/>
        <dbReference type="ChEBI" id="CHEBI:60039"/>
    </reaction>
</comment>
<evidence type="ECO:0000256" key="14">
    <source>
        <dbReference type="SAM" id="Phobius"/>
    </source>
</evidence>
<feature type="transmembrane region" description="Helical" evidence="14">
    <location>
        <begin position="334"/>
        <end position="354"/>
    </location>
</feature>
<feature type="transmembrane region" description="Helical" evidence="14">
    <location>
        <begin position="428"/>
        <end position="445"/>
    </location>
</feature>
<comment type="subcellular location">
    <subcellularLocation>
        <location evidence="1">Cell membrane</location>
        <topology evidence="1">Multi-pass membrane protein</topology>
    </subcellularLocation>
</comment>
<dbReference type="InterPro" id="IPR050277">
    <property type="entry name" value="Sodium:Solute_Symporter"/>
</dbReference>
<evidence type="ECO:0000313" key="16">
    <source>
        <dbReference type="Proteomes" id="UP000622317"/>
    </source>
</evidence>
<accession>A0A927FDP8</accession>
<evidence type="ECO:0000256" key="8">
    <source>
        <dbReference type="ARBA" id="ARBA00023053"/>
    </source>
</evidence>
<evidence type="ECO:0000256" key="12">
    <source>
        <dbReference type="ARBA" id="ARBA00033708"/>
    </source>
</evidence>
<name>A0A927FDP8_9BACT</name>
<evidence type="ECO:0000256" key="13">
    <source>
        <dbReference type="RuleBase" id="RU362091"/>
    </source>
</evidence>
<dbReference type="PANTHER" id="PTHR48086">
    <property type="entry name" value="SODIUM/PROLINE SYMPORTER-RELATED"/>
    <property type="match status" value="1"/>
</dbReference>
<feature type="transmembrane region" description="Helical" evidence="14">
    <location>
        <begin position="7"/>
        <end position="24"/>
    </location>
</feature>
<evidence type="ECO:0000256" key="5">
    <source>
        <dbReference type="ARBA" id="ARBA00022692"/>
    </source>
</evidence>
<evidence type="ECO:0000256" key="4">
    <source>
        <dbReference type="ARBA" id="ARBA00022475"/>
    </source>
</evidence>
<feature type="transmembrane region" description="Helical" evidence="14">
    <location>
        <begin position="246"/>
        <end position="270"/>
    </location>
</feature>
<evidence type="ECO:0000256" key="9">
    <source>
        <dbReference type="ARBA" id="ARBA00023065"/>
    </source>
</evidence>
<dbReference type="PROSITE" id="PS50283">
    <property type="entry name" value="NA_SOLUT_SYMP_3"/>
    <property type="match status" value="1"/>
</dbReference>
<keyword evidence="5 14" id="KW-0812">Transmembrane</keyword>
<keyword evidence="6" id="KW-0769">Symport</keyword>
<keyword evidence="8" id="KW-0915">Sodium</keyword>
<keyword evidence="11" id="KW-0739">Sodium transport</keyword>
<reference evidence="15" key="1">
    <citation type="submission" date="2020-09" db="EMBL/GenBank/DDBJ databases">
        <title>Pelagicoccus enzymogenes sp. nov. with an EPS production, isolated from marine sediment.</title>
        <authorList>
            <person name="Feng X."/>
        </authorList>
    </citation>
    <scope>NUCLEOTIDE SEQUENCE</scope>
    <source>
        <strain evidence="15">NFK12</strain>
    </source>
</reference>
<dbReference type="Pfam" id="PF00474">
    <property type="entry name" value="SSF"/>
    <property type="match status" value="1"/>
</dbReference>
<evidence type="ECO:0000256" key="1">
    <source>
        <dbReference type="ARBA" id="ARBA00004651"/>
    </source>
</evidence>
<protein>
    <recommendedName>
        <fullName evidence="17">Sodium:solute symporter family protein</fullName>
    </recommendedName>
</protein>
<dbReference type="InterPro" id="IPR038377">
    <property type="entry name" value="Na/Glc_symporter_sf"/>
</dbReference>
<dbReference type="GO" id="GO:0015293">
    <property type="term" value="F:symporter activity"/>
    <property type="evidence" value="ECO:0007669"/>
    <property type="project" value="UniProtKB-KW"/>
</dbReference>
<evidence type="ECO:0000256" key="3">
    <source>
        <dbReference type="ARBA" id="ARBA00022448"/>
    </source>
</evidence>
<dbReference type="RefSeq" id="WP_191619536.1">
    <property type="nucleotide sequence ID" value="NZ_JACYFG010000061.1"/>
</dbReference>
<keyword evidence="4" id="KW-1003">Cell membrane</keyword>
<feature type="transmembrane region" description="Helical" evidence="14">
    <location>
        <begin position="78"/>
        <end position="98"/>
    </location>
</feature>
<feature type="transmembrane region" description="Helical" evidence="14">
    <location>
        <begin position="119"/>
        <end position="142"/>
    </location>
</feature>
<evidence type="ECO:0008006" key="17">
    <source>
        <dbReference type="Google" id="ProtNLM"/>
    </source>
</evidence>
<keyword evidence="9" id="KW-0406">Ion transport</keyword>
<evidence type="ECO:0000256" key="6">
    <source>
        <dbReference type="ARBA" id="ARBA00022847"/>
    </source>
</evidence>
<dbReference type="EMBL" id="JACYFG010000061">
    <property type="protein sequence ID" value="MBD5782455.1"/>
    <property type="molecule type" value="Genomic_DNA"/>
</dbReference>
<comment type="similarity">
    <text evidence="2 13">Belongs to the sodium:solute symporter (SSF) (TC 2.A.21) family.</text>
</comment>
<evidence type="ECO:0000313" key="15">
    <source>
        <dbReference type="EMBL" id="MBD5782455.1"/>
    </source>
</evidence>
<dbReference type="GO" id="GO:0006814">
    <property type="term" value="P:sodium ion transport"/>
    <property type="evidence" value="ECO:0007669"/>
    <property type="project" value="UniProtKB-KW"/>
</dbReference>
<comment type="caution">
    <text evidence="15">The sequence shown here is derived from an EMBL/GenBank/DDBJ whole genome shotgun (WGS) entry which is preliminary data.</text>
</comment>
<sequence length="681" mass="73868">MTGIHPLDLTVIALYLAAVIWLGHRASKGQENNQEGYFLAGRKLGKAYQFFLNFGNATDANGAVSAASLVYQQGVSGIWIGFQLIFLNPYYWFMNTWFRRVRLVTMADLFEDRLGSARLAMFYALFQIASAVFVVVGFGNLVTYKICAALVLKPEVSWTAEERASVEGYAEWRALEEAMEAGSLADPVAMQRLTELRESDARGELSSYVTALDPIQFYIVYTLVVGIYVILGGLAATAINEVLQSAIILAFSVLLIPAGFMAMGGSGELAQRVPPEMFQLLGSAGGAQKITALSLFALFLVSLIQINGIIGNMGVGGSAKDEFAARFGAVTGTYAKRLMFILWAFAGLIAVALYHGENALSDPDLAWGTLSRTLLGPGLLGLMITGVLAANMSTVAAQTVSVSALFVRNVLRPMRPDMTELQAVRAGRWAMVGALGSGVIAAAMLNDVFSAMLLVQTVSVPVGAAVMLMFFWRRLTVPGTWWGLLVAISLTVLGPYLVPQVPGVRESAALTAQVEIEDGLTEAVFFETVVRSEEPDTKYVFIGQGRLHLELVMLDAVGFDVAGMTPGGRFASRFFVDAALPFIVLILASLFTRPPEQRRVDQFYGRMKTPVSPTPALEAAALAETRKDPSRFDHTKLFPSSSWEFTRWNRVDTIGFLACCAFSGAVILLFWSLLRWAAGGF</sequence>
<feature type="transmembrane region" description="Helical" evidence="14">
    <location>
        <begin position="451"/>
        <end position="472"/>
    </location>
</feature>
<keyword evidence="16" id="KW-1185">Reference proteome</keyword>
<gene>
    <name evidence="15" type="ORF">IEN85_23355</name>
</gene>
<evidence type="ECO:0000256" key="11">
    <source>
        <dbReference type="ARBA" id="ARBA00023201"/>
    </source>
</evidence>
<keyword evidence="3" id="KW-0813">Transport</keyword>
<feature type="transmembrane region" description="Helical" evidence="14">
    <location>
        <begin position="215"/>
        <end position="239"/>
    </location>
</feature>
<keyword evidence="7 14" id="KW-1133">Transmembrane helix</keyword>
<feature type="transmembrane region" description="Helical" evidence="14">
    <location>
        <begin position="654"/>
        <end position="674"/>
    </location>
</feature>
<dbReference type="GO" id="GO:0005886">
    <property type="term" value="C:plasma membrane"/>
    <property type="evidence" value="ECO:0007669"/>
    <property type="project" value="UniProtKB-SubCell"/>
</dbReference>
<dbReference type="Proteomes" id="UP000622317">
    <property type="component" value="Unassembled WGS sequence"/>
</dbReference>
<evidence type="ECO:0000256" key="2">
    <source>
        <dbReference type="ARBA" id="ARBA00006434"/>
    </source>
</evidence>
<dbReference type="AlphaFoldDB" id="A0A927FDP8"/>
<dbReference type="InterPro" id="IPR001734">
    <property type="entry name" value="Na/solute_symporter"/>
</dbReference>
<feature type="transmembrane region" description="Helical" evidence="14">
    <location>
        <begin position="574"/>
        <end position="592"/>
    </location>
</feature>
<dbReference type="PANTHER" id="PTHR48086:SF3">
    <property type="entry name" value="SODIUM_PROLINE SYMPORTER"/>
    <property type="match status" value="1"/>
</dbReference>
<feature type="transmembrane region" description="Helical" evidence="14">
    <location>
        <begin position="290"/>
        <end position="313"/>
    </location>
</feature>
<proteinExistence type="inferred from homology"/>
<dbReference type="Gene3D" id="1.20.1730.10">
    <property type="entry name" value="Sodium/glucose cotransporter"/>
    <property type="match status" value="1"/>
</dbReference>
<evidence type="ECO:0000256" key="7">
    <source>
        <dbReference type="ARBA" id="ARBA00022989"/>
    </source>
</evidence>
<feature type="transmembrane region" description="Helical" evidence="14">
    <location>
        <begin position="374"/>
        <end position="407"/>
    </location>
</feature>
<evidence type="ECO:0000256" key="10">
    <source>
        <dbReference type="ARBA" id="ARBA00023136"/>
    </source>
</evidence>